<dbReference type="PANTHER" id="PTHR32347:SF29">
    <property type="entry name" value="UPF0194 MEMBRANE PROTEIN YBHG"/>
    <property type="match status" value="1"/>
</dbReference>
<dbReference type="InterPro" id="IPR030190">
    <property type="entry name" value="MacA_alpha-hairpin_sf"/>
</dbReference>
<proteinExistence type="predicted"/>
<dbReference type="InterPro" id="IPR050465">
    <property type="entry name" value="UPF0194_transport"/>
</dbReference>
<comment type="subcellular location">
    <subcellularLocation>
        <location evidence="1">Cell envelope</location>
    </subcellularLocation>
</comment>
<accession>A0A7X6GYP7</accession>
<evidence type="ECO:0000256" key="3">
    <source>
        <dbReference type="SAM" id="Coils"/>
    </source>
</evidence>
<dbReference type="Proteomes" id="UP000526408">
    <property type="component" value="Unassembled WGS sequence"/>
</dbReference>
<dbReference type="PANTHER" id="PTHR32347">
    <property type="entry name" value="EFFLUX SYSTEM COMPONENT YKNX-RELATED"/>
    <property type="match status" value="1"/>
</dbReference>
<dbReference type="GO" id="GO:1990195">
    <property type="term" value="C:macrolide transmembrane transporter complex"/>
    <property type="evidence" value="ECO:0007669"/>
    <property type="project" value="InterPro"/>
</dbReference>
<evidence type="ECO:0000313" key="6">
    <source>
        <dbReference type="Proteomes" id="UP000526408"/>
    </source>
</evidence>
<comment type="caution">
    <text evidence="5">The sequence shown here is derived from an EMBL/GenBank/DDBJ whole genome shotgun (WGS) entry which is preliminary data.</text>
</comment>
<dbReference type="Gene3D" id="6.10.140.1990">
    <property type="match status" value="1"/>
</dbReference>
<dbReference type="EMBL" id="JAAZQQ010000002">
    <property type="protein sequence ID" value="NKX44844.1"/>
    <property type="molecule type" value="Genomic_DNA"/>
</dbReference>
<feature type="domain" description="YknX-like C-terminal permuted SH3-like" evidence="4">
    <location>
        <begin position="330"/>
        <end position="396"/>
    </location>
</feature>
<evidence type="ECO:0000256" key="2">
    <source>
        <dbReference type="ARBA" id="ARBA00023054"/>
    </source>
</evidence>
<dbReference type="RefSeq" id="WP_168623184.1">
    <property type="nucleotide sequence ID" value="NZ_JAAZQQ010000002.1"/>
</dbReference>
<dbReference type="SUPFAM" id="SSF56954">
    <property type="entry name" value="Outer membrane efflux proteins (OEP)"/>
    <property type="match status" value="1"/>
</dbReference>
<feature type="coiled-coil region" evidence="3">
    <location>
        <begin position="103"/>
        <end position="137"/>
    </location>
</feature>
<protein>
    <submittedName>
        <fullName evidence="5">HlyD family efflux transporter periplasmic adaptor subunit</fullName>
    </submittedName>
</protein>
<sequence>MVWTTRTIALSLAGAALIGGLAWVAFREDPVPVDLIEVTAGPMQVTIDADARTRIREVYEVAAPIAGTALRAPVVVGDPVAAGVTVVARVEPASPALLDARSRAQAEAAVAEAQAALEVARADLTRAEEERAFAAMQFDRTQALVQRGVSSVTQLETVTQQLAVADAAVAAARSRIAMSTGTLDRAQAALMGPEGGAAPAACCVDLTAPADGVVLSIATISEHPVQAGAPLVTVGDPGDLEIVADLLSSDAVRIGPGTRAIVERWGGPGALEAVLRRVEPAAETRVSALGIEEQRVDVIFDLVTPPEARAGLGHGFSVFLRVVEWETDSAVQVPLGAVFRRGDGWAVFVVADGLAEERAVTLGRRGARTAEVLAGLTPGERIVTHPSDAVADGVAVVDRRAM</sequence>
<dbReference type="Gene3D" id="2.40.420.20">
    <property type="match status" value="1"/>
</dbReference>
<dbReference type="GO" id="GO:1990961">
    <property type="term" value="P:xenobiotic detoxification by transmembrane export across the plasma membrane"/>
    <property type="evidence" value="ECO:0007669"/>
    <property type="project" value="InterPro"/>
</dbReference>
<dbReference type="GO" id="GO:0030313">
    <property type="term" value="C:cell envelope"/>
    <property type="evidence" value="ECO:0007669"/>
    <property type="project" value="UniProtKB-SubCell"/>
</dbReference>
<dbReference type="AlphaFoldDB" id="A0A7X6GYP7"/>
<evidence type="ECO:0000259" key="4">
    <source>
        <dbReference type="Pfam" id="PF25989"/>
    </source>
</evidence>
<name>A0A7X6GYP7_9RHOB</name>
<dbReference type="GO" id="GO:0019898">
    <property type="term" value="C:extrinsic component of membrane"/>
    <property type="evidence" value="ECO:0007669"/>
    <property type="project" value="InterPro"/>
</dbReference>
<dbReference type="InterPro" id="IPR058637">
    <property type="entry name" value="YknX-like_C"/>
</dbReference>
<keyword evidence="6" id="KW-1185">Reference proteome</keyword>
<keyword evidence="2 3" id="KW-0175">Coiled coil</keyword>
<gene>
    <name evidence="5" type="ORF">HCU73_09600</name>
</gene>
<organism evidence="5 6">
    <name type="scientific">Roseicyclus persicicus</name>
    <dbReference type="NCBI Taxonomy" id="2650661"/>
    <lineage>
        <taxon>Bacteria</taxon>
        <taxon>Pseudomonadati</taxon>
        <taxon>Pseudomonadota</taxon>
        <taxon>Alphaproteobacteria</taxon>
        <taxon>Rhodobacterales</taxon>
        <taxon>Roseobacteraceae</taxon>
        <taxon>Roseicyclus</taxon>
    </lineage>
</organism>
<evidence type="ECO:0000256" key="1">
    <source>
        <dbReference type="ARBA" id="ARBA00004196"/>
    </source>
</evidence>
<reference evidence="5 6" key="1">
    <citation type="submission" date="2020-04" db="EMBL/GenBank/DDBJ databases">
        <authorList>
            <person name="Yoon J."/>
        </authorList>
    </citation>
    <scope>NUCLEOTIDE SEQUENCE [LARGE SCALE GENOMIC DNA]</scope>
    <source>
        <strain evidence="5 6">KMU-115</strain>
    </source>
</reference>
<evidence type="ECO:0000313" key="5">
    <source>
        <dbReference type="EMBL" id="NKX44844.1"/>
    </source>
</evidence>
<dbReference type="Pfam" id="PF25989">
    <property type="entry name" value="YknX_C"/>
    <property type="match status" value="1"/>
</dbReference>